<feature type="region of interest" description="Disordered" evidence="1">
    <location>
        <begin position="240"/>
        <end position="290"/>
    </location>
</feature>
<feature type="compositionally biased region" description="Polar residues" evidence="1">
    <location>
        <begin position="240"/>
        <end position="258"/>
    </location>
</feature>
<comment type="caution">
    <text evidence="2">The sequence shown here is derived from an EMBL/GenBank/DDBJ whole genome shotgun (WGS) entry which is preliminary data.</text>
</comment>
<feature type="region of interest" description="Disordered" evidence="1">
    <location>
        <begin position="343"/>
        <end position="368"/>
    </location>
</feature>
<feature type="region of interest" description="Disordered" evidence="1">
    <location>
        <begin position="1"/>
        <end position="225"/>
    </location>
</feature>
<evidence type="ECO:0000313" key="2">
    <source>
        <dbReference type="EMBL" id="KAK3058994.1"/>
    </source>
</evidence>
<dbReference type="EMBL" id="JAWDJX010000001">
    <property type="protein sequence ID" value="KAK3058994.1"/>
    <property type="molecule type" value="Genomic_DNA"/>
</dbReference>
<dbReference type="Proteomes" id="UP001271007">
    <property type="component" value="Unassembled WGS sequence"/>
</dbReference>
<organism evidence="2 3">
    <name type="scientific">Extremus antarcticus</name>
    <dbReference type="NCBI Taxonomy" id="702011"/>
    <lineage>
        <taxon>Eukaryota</taxon>
        <taxon>Fungi</taxon>
        <taxon>Dikarya</taxon>
        <taxon>Ascomycota</taxon>
        <taxon>Pezizomycotina</taxon>
        <taxon>Dothideomycetes</taxon>
        <taxon>Dothideomycetidae</taxon>
        <taxon>Mycosphaerellales</taxon>
        <taxon>Extremaceae</taxon>
        <taxon>Extremus</taxon>
    </lineage>
</organism>
<proteinExistence type="predicted"/>
<accession>A0AAJ0LXM6</accession>
<keyword evidence="3" id="KW-1185">Reference proteome</keyword>
<reference evidence="2" key="1">
    <citation type="submission" date="2023-04" db="EMBL/GenBank/DDBJ databases">
        <title>Black Yeasts Isolated from many extreme environments.</title>
        <authorList>
            <person name="Coleine C."/>
            <person name="Stajich J.E."/>
            <person name="Selbmann L."/>
        </authorList>
    </citation>
    <scope>NUCLEOTIDE SEQUENCE</scope>
    <source>
        <strain evidence="2">CCFEE 5312</strain>
    </source>
</reference>
<sequence length="496" mass="53641">MPNLTSPTPTPIQVEEEAALRPAPLIIRKPVPPPKHPGRNARPLEPYDNSRTKELPALPVLETQAGEHETDLAKPMGSVKEARMRAEAILAASKKRDMQQSTASSSSTPLPPNSVASESGQGTPRSSHDDAPRPVTNSSHRTPAALRQRHSEAAFVEPELKQLGSVRSARAQLTLRQAQEARSKPESMRSGLAGRPTISYPIIPIGGRPAYEGKGKQPAKASGSIGHALDTIEERRATESTLQTTLLPQHPPRQSSLPRKTPDKSWFSGGPGRRGRYPLFGTPSSNTKPEGELEDEILGLYTALQSNPSLVPRDKSQGLLQRRFSIANLLHPSPRLHLRGGDLGVDCRDDSAKQNDQSPPTDSPMPAHTITTFTTTTNPRRHSSSVRNSGAFLTHPIQRLADSERPWKLICRLSGGRLELARESEAQQSLVDAKQSPAGVNAGAKLDGRKEDWEAVQAEAEVVGDWGVLGPRKVFRVAVADPAAADDDGESEEDKA</sequence>
<feature type="compositionally biased region" description="Polar residues" evidence="1">
    <location>
        <begin position="115"/>
        <end position="125"/>
    </location>
</feature>
<dbReference type="AlphaFoldDB" id="A0AAJ0LXM6"/>
<evidence type="ECO:0000256" key="1">
    <source>
        <dbReference type="SAM" id="MobiDB-lite"/>
    </source>
</evidence>
<protein>
    <submittedName>
        <fullName evidence="2">Uncharacterized protein</fullName>
    </submittedName>
</protein>
<gene>
    <name evidence="2" type="ORF">LTR09_000560</name>
</gene>
<name>A0AAJ0LXM6_9PEZI</name>
<evidence type="ECO:0000313" key="3">
    <source>
        <dbReference type="Proteomes" id="UP001271007"/>
    </source>
</evidence>